<feature type="compositionally biased region" description="Low complexity" evidence="1">
    <location>
        <begin position="543"/>
        <end position="557"/>
    </location>
</feature>
<dbReference type="OrthoDB" id="10041077at2759"/>
<gene>
    <name evidence="2" type="ORF">TBRA_LOCUS1403</name>
</gene>
<feature type="region of interest" description="Disordered" evidence="1">
    <location>
        <begin position="538"/>
        <end position="557"/>
    </location>
</feature>
<keyword evidence="3" id="KW-1185">Reference proteome</keyword>
<dbReference type="Proteomes" id="UP000479190">
    <property type="component" value="Unassembled WGS sequence"/>
</dbReference>
<proteinExistence type="predicted"/>
<feature type="region of interest" description="Disordered" evidence="1">
    <location>
        <begin position="289"/>
        <end position="319"/>
    </location>
</feature>
<reference evidence="2 3" key="1">
    <citation type="submission" date="2020-02" db="EMBL/GenBank/DDBJ databases">
        <authorList>
            <person name="Ferguson B K."/>
        </authorList>
    </citation>
    <scope>NUCLEOTIDE SEQUENCE [LARGE SCALE GENOMIC DNA]</scope>
</reference>
<name>A0A6H5HX98_9HYME</name>
<sequence>MTSVKGVGTNDPSNLGCPNPCREQYLFLLEFYVRHVDCCRLIKLNQVFCVPTTIAFRFLDFKADDDLQFTPVDTLFEPLAPGIDKVETFYDGKSVLFALDQDAVSDKCTSFKIKVAVKKLMPPDIRPDSVVVGKAVIDMSKHFLALCKELIDATKYGNTDLPNPSKVFDDDVEIYYPDERCPVGTMNVYARISAHGQVIVTEIATPGVVESAESQDAASISSFVFKAAETLTCDDCGALSYKCKKLDPRGCDISEILVNGGEDDGKCNKGQEEERMPCAPCREHASARTNKCKGGKGEPAPAPTCSPPDNAPIQTSRGPKESCGKAVVLKVRDGSIGLKNHFNRRDIIGRIEFFQVSGLLAVNNDDNSNNQPRVEPRVTVASEKDAVTKADLEADPEHDVFILRIGKKGLVGCGEKSDIQLEMRTPKGPERRPPVRLETREIQTDDDKKGKGKKKEKGSAAPVSACVQNFARSPLVAGATHTHIHIHTATIRQIYPSRGGGFGPPESTIEFSWRSAAARGGSAVVVVVSVTSATRCSDTRSVQQQQQQQQQQQVPGP</sequence>
<evidence type="ECO:0000313" key="2">
    <source>
        <dbReference type="EMBL" id="CAB0029365.1"/>
    </source>
</evidence>
<feature type="region of interest" description="Disordered" evidence="1">
    <location>
        <begin position="423"/>
        <end position="462"/>
    </location>
</feature>
<dbReference type="AlphaFoldDB" id="A0A6H5HX98"/>
<dbReference type="Pfam" id="PF14924">
    <property type="entry name" value="MAP10_N"/>
    <property type="match status" value="1"/>
</dbReference>
<protein>
    <submittedName>
        <fullName evidence="2">Uncharacterized protein</fullName>
    </submittedName>
</protein>
<accession>A0A6H5HX98</accession>
<feature type="compositionally biased region" description="Basic and acidic residues" evidence="1">
    <location>
        <begin position="423"/>
        <end position="449"/>
    </location>
</feature>
<organism evidence="2 3">
    <name type="scientific">Trichogramma brassicae</name>
    <dbReference type="NCBI Taxonomy" id="86971"/>
    <lineage>
        <taxon>Eukaryota</taxon>
        <taxon>Metazoa</taxon>
        <taxon>Ecdysozoa</taxon>
        <taxon>Arthropoda</taxon>
        <taxon>Hexapoda</taxon>
        <taxon>Insecta</taxon>
        <taxon>Pterygota</taxon>
        <taxon>Neoptera</taxon>
        <taxon>Endopterygota</taxon>
        <taxon>Hymenoptera</taxon>
        <taxon>Apocrita</taxon>
        <taxon>Proctotrupomorpha</taxon>
        <taxon>Chalcidoidea</taxon>
        <taxon>Trichogrammatidae</taxon>
        <taxon>Trichogramma</taxon>
    </lineage>
</organism>
<dbReference type="EMBL" id="CADCXV010000313">
    <property type="protein sequence ID" value="CAB0029365.1"/>
    <property type="molecule type" value="Genomic_DNA"/>
</dbReference>
<evidence type="ECO:0000313" key="3">
    <source>
        <dbReference type="Proteomes" id="UP000479190"/>
    </source>
</evidence>
<feature type="compositionally biased region" description="Pro residues" evidence="1">
    <location>
        <begin position="300"/>
        <end position="310"/>
    </location>
</feature>
<evidence type="ECO:0000256" key="1">
    <source>
        <dbReference type="SAM" id="MobiDB-lite"/>
    </source>
</evidence>